<gene>
    <name evidence="1" type="ORF">F3059_01410</name>
</gene>
<dbReference type="EMBL" id="WACR01000001">
    <property type="protein sequence ID" value="KAB1066157.1"/>
    <property type="molecule type" value="Genomic_DNA"/>
</dbReference>
<accession>A0A6N6MC74</accession>
<dbReference type="RefSeq" id="WP_151166145.1">
    <property type="nucleotide sequence ID" value="NZ_WACR01000001.1"/>
</dbReference>
<dbReference type="AlphaFoldDB" id="A0A6N6MC74"/>
<evidence type="ECO:0000313" key="2">
    <source>
        <dbReference type="Proteomes" id="UP000435357"/>
    </source>
</evidence>
<reference evidence="1 2" key="1">
    <citation type="submission" date="2019-09" db="EMBL/GenBank/DDBJ databases">
        <title>Genomes of Cryomorphaceae.</title>
        <authorList>
            <person name="Bowman J.P."/>
        </authorList>
    </citation>
    <scope>NUCLEOTIDE SEQUENCE [LARGE SCALE GENOMIC DNA]</scope>
    <source>
        <strain evidence="1 2">KCTC 52047</strain>
    </source>
</reference>
<sequence length="181" mass="21366">MFRTLFKRKVSEEKLVVYFINSTIEMVDNGFGDVAELINQDPCFVESPNIQPNQNDQFLLIVLAGNIKLISNNFESIQDRRLLNKAYNVLSHTFDLPADEVQKLISNYQSYISKVNFPSKNTLYGMSKAVFHKYGLNEFQEPYFRNMKAPNPLFIKRLDSIIEKFIWDWTEFQEKYKIVER</sequence>
<proteinExistence type="predicted"/>
<dbReference type="Proteomes" id="UP000435357">
    <property type="component" value="Unassembled WGS sequence"/>
</dbReference>
<name>A0A6N6MC74_9FLAO</name>
<evidence type="ECO:0000313" key="1">
    <source>
        <dbReference type="EMBL" id="KAB1066157.1"/>
    </source>
</evidence>
<keyword evidence="2" id="KW-1185">Reference proteome</keyword>
<dbReference type="OrthoDB" id="1467023at2"/>
<protein>
    <submittedName>
        <fullName evidence="1">Uncharacterized protein</fullName>
    </submittedName>
</protein>
<comment type="caution">
    <text evidence="1">The sequence shown here is derived from an EMBL/GenBank/DDBJ whole genome shotgun (WGS) entry which is preliminary data.</text>
</comment>
<organism evidence="1 2">
    <name type="scientific">Salibacter halophilus</name>
    <dbReference type="NCBI Taxonomy" id="1803916"/>
    <lineage>
        <taxon>Bacteria</taxon>
        <taxon>Pseudomonadati</taxon>
        <taxon>Bacteroidota</taxon>
        <taxon>Flavobacteriia</taxon>
        <taxon>Flavobacteriales</taxon>
        <taxon>Salibacteraceae</taxon>
        <taxon>Salibacter</taxon>
    </lineage>
</organism>